<dbReference type="OrthoDB" id="586414at2759"/>
<organism evidence="1 2">
    <name type="scientific">Dichanthelium oligosanthes</name>
    <dbReference type="NCBI Taxonomy" id="888268"/>
    <lineage>
        <taxon>Eukaryota</taxon>
        <taxon>Viridiplantae</taxon>
        <taxon>Streptophyta</taxon>
        <taxon>Embryophyta</taxon>
        <taxon>Tracheophyta</taxon>
        <taxon>Spermatophyta</taxon>
        <taxon>Magnoliopsida</taxon>
        <taxon>Liliopsida</taxon>
        <taxon>Poales</taxon>
        <taxon>Poaceae</taxon>
        <taxon>PACMAD clade</taxon>
        <taxon>Panicoideae</taxon>
        <taxon>Panicodae</taxon>
        <taxon>Paniceae</taxon>
        <taxon>Dichantheliinae</taxon>
        <taxon>Dichanthelium</taxon>
    </lineage>
</organism>
<comment type="caution">
    <text evidence="1">The sequence shown here is derived from an EMBL/GenBank/DDBJ whole genome shotgun (WGS) entry which is preliminary data.</text>
</comment>
<dbReference type="Proteomes" id="UP000095767">
    <property type="component" value="Unassembled WGS sequence"/>
</dbReference>
<dbReference type="AlphaFoldDB" id="A0A1E5WD99"/>
<accession>A0A1E5WD99</accession>
<reference evidence="1 2" key="1">
    <citation type="submission" date="2016-09" db="EMBL/GenBank/DDBJ databases">
        <title>The draft genome of Dichanthelium oligosanthes: A C3 panicoid grass species.</title>
        <authorList>
            <person name="Studer A.J."/>
            <person name="Schnable J.C."/>
            <person name="Brutnell T.P."/>
        </authorList>
    </citation>
    <scope>NUCLEOTIDE SEQUENCE [LARGE SCALE GENOMIC DNA]</scope>
    <source>
        <strain evidence="2">cv. Kellogg 1175</strain>
        <tissue evidence="1">Leaf</tissue>
    </source>
</reference>
<gene>
    <name evidence="1" type="ORF">BAE44_0003582</name>
</gene>
<proteinExistence type="predicted"/>
<sequence>MNGKVIYPYWLGTHPPFTVDNISRPGCDHEKQSDVLYKIPDAKLRGSLPIRLFPAFISVKSDEHYFGSDYNLADKSQSMLPFSEPLSH</sequence>
<keyword evidence="2" id="KW-1185">Reference proteome</keyword>
<dbReference type="EMBL" id="LWDX02012260">
    <property type="protein sequence ID" value="OEL35399.1"/>
    <property type="molecule type" value="Genomic_DNA"/>
</dbReference>
<name>A0A1E5WD99_9POAL</name>
<protein>
    <submittedName>
        <fullName evidence="1">Uncharacterized protein</fullName>
    </submittedName>
</protein>
<evidence type="ECO:0000313" key="2">
    <source>
        <dbReference type="Proteomes" id="UP000095767"/>
    </source>
</evidence>
<evidence type="ECO:0000313" key="1">
    <source>
        <dbReference type="EMBL" id="OEL35399.1"/>
    </source>
</evidence>